<name>A0A8J3Y724_9ACTN</name>
<feature type="transmembrane region" description="Helical" evidence="1">
    <location>
        <begin position="404"/>
        <end position="426"/>
    </location>
</feature>
<feature type="transmembrane region" description="Helical" evidence="1">
    <location>
        <begin position="433"/>
        <end position="452"/>
    </location>
</feature>
<organism evidence="2 3">
    <name type="scientific">Spirilliplanes yamanashiensis</name>
    <dbReference type="NCBI Taxonomy" id="42233"/>
    <lineage>
        <taxon>Bacteria</taxon>
        <taxon>Bacillati</taxon>
        <taxon>Actinomycetota</taxon>
        <taxon>Actinomycetes</taxon>
        <taxon>Micromonosporales</taxon>
        <taxon>Micromonosporaceae</taxon>
        <taxon>Spirilliplanes</taxon>
    </lineage>
</organism>
<dbReference type="Pfam" id="PF13687">
    <property type="entry name" value="DUF4153"/>
    <property type="match status" value="1"/>
</dbReference>
<accession>A0A8J3Y724</accession>
<feature type="transmembrane region" description="Helical" evidence="1">
    <location>
        <begin position="60"/>
        <end position="79"/>
    </location>
</feature>
<feature type="transmembrane region" description="Helical" evidence="1">
    <location>
        <begin position="336"/>
        <end position="356"/>
    </location>
</feature>
<feature type="transmembrane region" description="Helical" evidence="1">
    <location>
        <begin position="368"/>
        <end position="392"/>
    </location>
</feature>
<feature type="transmembrane region" description="Helical" evidence="1">
    <location>
        <begin position="128"/>
        <end position="161"/>
    </location>
</feature>
<feature type="transmembrane region" description="Helical" evidence="1">
    <location>
        <begin position="209"/>
        <end position="230"/>
    </location>
</feature>
<evidence type="ECO:0000256" key="1">
    <source>
        <dbReference type="SAM" id="Phobius"/>
    </source>
</evidence>
<protein>
    <recommendedName>
        <fullName evidence="4">DUF4173 domain-containing protein</fullName>
    </recommendedName>
</protein>
<evidence type="ECO:0000313" key="2">
    <source>
        <dbReference type="EMBL" id="GIJ02500.1"/>
    </source>
</evidence>
<proteinExistence type="predicted"/>
<keyword evidence="1" id="KW-0812">Transmembrane</keyword>
<keyword evidence="3" id="KW-1185">Reference proteome</keyword>
<gene>
    <name evidence="2" type="ORF">Sya03_18520</name>
</gene>
<evidence type="ECO:0000313" key="3">
    <source>
        <dbReference type="Proteomes" id="UP000652013"/>
    </source>
</evidence>
<dbReference type="RefSeq" id="WP_239107249.1">
    <property type="nucleotide sequence ID" value="NZ_BAAAGJ010000012.1"/>
</dbReference>
<feature type="transmembrane region" description="Helical" evidence="1">
    <location>
        <begin position="293"/>
        <end position="316"/>
    </location>
</feature>
<dbReference type="InterPro" id="IPR025291">
    <property type="entry name" value="DUF4153"/>
</dbReference>
<evidence type="ECO:0008006" key="4">
    <source>
        <dbReference type="Google" id="ProtNLM"/>
    </source>
</evidence>
<comment type="caution">
    <text evidence="2">The sequence shown here is derived from an EMBL/GenBank/DDBJ whole genome shotgun (WGS) entry which is preliminary data.</text>
</comment>
<sequence>MPQPGPPPGGTGAAWAHGRQTAALQQAAGAEGQAPLHLQPAHGPWQPVTWRRWPGPARPAPPAAVVAVFGAAALGTLALPLDRPGMGWVVAGTGAAAALAVAGRAAAPDRMPPALIPAKPPARHADRIGWAAATLALLTVGTFRAAGWLFALCVLASLFTAALAVGGGRSVRAVAWTVAGQPIAALRALPWLSRGAAVLRRGDGTRARYALTAAVAAVLLLVFGGLFASADPAFAELVSSLLPTLDAGTVARWALLFPVLTAAVAGAAYWRAAPPATAHLDVPQYRPVRRLEWLVPLAALVLLFAAFVAVQATVLFGGAGHVLRTAGLTYAEYARAGFWQLLVVTGLTLLVLAGAVRWAPRAGRGDRTVVRVLLGLLAGLTLLIVASALYRMGVYADAYGLTRLRILVFACELWLGAVFVMVLIAGVRLRAPWLPRAVLAAGVAALLGLAAVDPDRTIAEYNLNHGPVDVWYLRNLSADAVPALDRAPAHLRLCLLGENASPLNLTRESWYEFNLARERARPLLTGISVSGKPLGCPVD</sequence>
<feature type="transmembrane region" description="Helical" evidence="1">
    <location>
        <begin position="250"/>
        <end position="272"/>
    </location>
</feature>
<dbReference type="EMBL" id="BOOY01000010">
    <property type="protein sequence ID" value="GIJ02500.1"/>
    <property type="molecule type" value="Genomic_DNA"/>
</dbReference>
<keyword evidence="1" id="KW-0472">Membrane</keyword>
<keyword evidence="1" id="KW-1133">Transmembrane helix</keyword>
<dbReference type="AlphaFoldDB" id="A0A8J3Y724"/>
<reference evidence="2" key="1">
    <citation type="submission" date="2021-01" db="EMBL/GenBank/DDBJ databases">
        <title>Whole genome shotgun sequence of Spirilliplanes yamanashiensis NBRC 15828.</title>
        <authorList>
            <person name="Komaki H."/>
            <person name="Tamura T."/>
        </authorList>
    </citation>
    <scope>NUCLEOTIDE SEQUENCE</scope>
    <source>
        <strain evidence="2">NBRC 15828</strain>
    </source>
</reference>
<feature type="transmembrane region" description="Helical" evidence="1">
    <location>
        <begin position="85"/>
        <end position="107"/>
    </location>
</feature>
<dbReference type="Proteomes" id="UP000652013">
    <property type="component" value="Unassembled WGS sequence"/>
</dbReference>